<protein>
    <submittedName>
        <fullName evidence="1">Uncharacterized protein</fullName>
    </submittedName>
</protein>
<sequence length="119" mass="12281">MPGVLRAAQVILFVAMGLAVVGVVVVSSLRGAEASGRMIGSILPLIGAFICALRFNSGGGGVRITAIVFTSLMILFGLGQAGNGDPSGLGWALFFATPALVLLCLRPSSAWFDRPRQYG</sequence>
<dbReference type="Proteomes" id="UP000037185">
    <property type="component" value="Unassembled WGS sequence"/>
</dbReference>
<gene>
    <name evidence="1" type="ORF">ADZ36_24955</name>
</gene>
<organism evidence="1 2">
    <name type="scientific">Streptomyces fradiae</name>
    <name type="common">Streptomyces roseoflavus</name>
    <dbReference type="NCBI Taxonomy" id="1906"/>
    <lineage>
        <taxon>Bacteria</taxon>
        <taxon>Bacillati</taxon>
        <taxon>Actinomycetota</taxon>
        <taxon>Actinomycetes</taxon>
        <taxon>Kitasatosporales</taxon>
        <taxon>Streptomycetaceae</taxon>
        <taxon>Streptomyces</taxon>
    </lineage>
</organism>
<evidence type="ECO:0000313" key="2">
    <source>
        <dbReference type="Proteomes" id="UP000037185"/>
    </source>
</evidence>
<accession>A0ACC4W5W7</accession>
<name>A0ACC4W5W7_STRFR</name>
<comment type="caution">
    <text evidence="1">The sequence shown here is derived from an EMBL/GenBank/DDBJ whole genome shotgun (WGS) entry which is preliminary data.</text>
</comment>
<reference evidence="1" key="1">
    <citation type="submission" date="2015-07" db="EMBL/GenBank/DDBJ databases">
        <title>Draft genome sequence of Streptomyces fradiae, a resistant strain to nitron-oligomycin.</title>
        <authorList>
            <person name="Vatlin A.A."/>
            <person name="Bekker O.B."/>
            <person name="Danilenko V.N."/>
        </authorList>
    </citation>
    <scope>NUCLEOTIDE SEQUENCE</scope>
    <source>
        <strain evidence="1">Olg1-1</strain>
    </source>
</reference>
<evidence type="ECO:0000313" key="1">
    <source>
        <dbReference type="EMBL" id="KNE79928.1"/>
    </source>
</evidence>
<proteinExistence type="predicted"/>
<keyword evidence="2" id="KW-1185">Reference proteome</keyword>
<dbReference type="EMBL" id="LGSP01000066">
    <property type="protein sequence ID" value="KNE79928.1"/>
    <property type="molecule type" value="Genomic_DNA"/>
</dbReference>